<dbReference type="GO" id="GO:0000921">
    <property type="term" value="P:septin ring assembly"/>
    <property type="evidence" value="ECO:0007669"/>
    <property type="project" value="TreeGrafter"/>
</dbReference>
<sequence>MNRVCIKINGQEYNMCASESKEHMLMIGNFVDEKMQEVIKSNPRLSTTMSAVLTSVNIANELFKKTEEIEAINKQIKGPLKDLESANDKLGSLQSELEEKRVKIEEFEKQISLLKTSLEEYMAREEELIQEKEDFSGQIMEKDQKIRDAEEIVTDFQNRLYQMQMKIVKMEKNA</sequence>
<dbReference type="Pfam" id="PF05164">
    <property type="entry name" value="ZapA"/>
    <property type="match status" value="1"/>
</dbReference>
<dbReference type="GO" id="GO:0032153">
    <property type="term" value="C:cell division site"/>
    <property type="evidence" value="ECO:0007669"/>
    <property type="project" value="TreeGrafter"/>
</dbReference>
<keyword evidence="5" id="KW-0717">Septation</keyword>
<comment type="function">
    <text evidence="7">Activator of cell division through the inhibition of FtsZ GTPase activity, therefore promoting FtsZ assembly into bundles of protofilaments necessary for the formation of the division Z ring. It is recruited early at mid-cell but it is not essential for cell division.</text>
</comment>
<evidence type="ECO:0000256" key="6">
    <source>
        <dbReference type="ARBA" id="ARBA00023306"/>
    </source>
</evidence>
<dbReference type="PANTHER" id="PTHR34981">
    <property type="entry name" value="CELL DIVISION PROTEIN ZAPA"/>
    <property type="match status" value="1"/>
</dbReference>
<evidence type="ECO:0000256" key="2">
    <source>
        <dbReference type="ARBA" id="ARBA00015195"/>
    </source>
</evidence>
<keyword evidence="4" id="KW-0132">Cell division</keyword>
<keyword evidence="12" id="KW-1185">Reference proteome</keyword>
<keyword evidence="10" id="KW-0175">Coiled coil</keyword>
<evidence type="ECO:0000313" key="11">
    <source>
        <dbReference type="EMBL" id="KDR95995.1"/>
    </source>
</evidence>
<dbReference type="GO" id="GO:0005829">
    <property type="term" value="C:cytosol"/>
    <property type="evidence" value="ECO:0007669"/>
    <property type="project" value="TreeGrafter"/>
</dbReference>
<dbReference type="EMBL" id="JJMM01000005">
    <property type="protein sequence ID" value="KDR95995.1"/>
    <property type="molecule type" value="Genomic_DNA"/>
</dbReference>
<name>A0A069RIK9_PEPLI</name>
<evidence type="ECO:0000256" key="8">
    <source>
        <dbReference type="ARBA" id="ARBA00026068"/>
    </source>
</evidence>
<comment type="caution">
    <text evidence="11">The sequence shown here is derived from an EMBL/GenBank/DDBJ whole genome shotgun (WGS) entry which is preliminary data.</text>
</comment>
<dbReference type="OrthoDB" id="1711036at2"/>
<dbReference type="STRING" id="1121324.CLIT_5c00050"/>
<comment type="subunit">
    <text evidence="8">Homodimer. Interacts with FtsZ.</text>
</comment>
<evidence type="ECO:0000256" key="3">
    <source>
        <dbReference type="ARBA" id="ARBA00022490"/>
    </source>
</evidence>
<dbReference type="RefSeq" id="WP_038262430.1">
    <property type="nucleotide sequence ID" value="NZ_FSRH01000007.1"/>
</dbReference>
<evidence type="ECO:0000256" key="10">
    <source>
        <dbReference type="SAM" id="Coils"/>
    </source>
</evidence>
<dbReference type="InterPro" id="IPR036192">
    <property type="entry name" value="Cell_div_ZapA-like_sf"/>
</dbReference>
<organism evidence="11 12">
    <name type="scientific">Peptoclostridium litorale DSM 5388</name>
    <dbReference type="NCBI Taxonomy" id="1121324"/>
    <lineage>
        <taxon>Bacteria</taxon>
        <taxon>Bacillati</taxon>
        <taxon>Bacillota</taxon>
        <taxon>Clostridia</taxon>
        <taxon>Peptostreptococcales</taxon>
        <taxon>Peptoclostridiaceae</taxon>
        <taxon>Peptoclostridium</taxon>
    </lineage>
</organism>
<keyword evidence="3" id="KW-0963">Cytoplasm</keyword>
<accession>A0A069RIK9</accession>
<dbReference type="GO" id="GO:0043093">
    <property type="term" value="P:FtsZ-dependent cytokinesis"/>
    <property type="evidence" value="ECO:0007669"/>
    <property type="project" value="TreeGrafter"/>
</dbReference>
<evidence type="ECO:0000256" key="4">
    <source>
        <dbReference type="ARBA" id="ARBA00022618"/>
    </source>
</evidence>
<evidence type="ECO:0000256" key="5">
    <source>
        <dbReference type="ARBA" id="ARBA00023210"/>
    </source>
</evidence>
<dbReference type="SUPFAM" id="SSF102829">
    <property type="entry name" value="Cell division protein ZapA-like"/>
    <property type="match status" value="1"/>
</dbReference>
<dbReference type="Proteomes" id="UP000027946">
    <property type="component" value="Unassembled WGS sequence"/>
</dbReference>
<dbReference type="GO" id="GO:0030428">
    <property type="term" value="C:cell septum"/>
    <property type="evidence" value="ECO:0007669"/>
    <property type="project" value="TreeGrafter"/>
</dbReference>
<dbReference type="Gene3D" id="6.10.250.790">
    <property type="match status" value="1"/>
</dbReference>
<dbReference type="InterPro" id="IPR007838">
    <property type="entry name" value="Cell_div_ZapA-like"/>
</dbReference>
<dbReference type="InterPro" id="IPR053712">
    <property type="entry name" value="Bac_CellDiv_Activator"/>
</dbReference>
<dbReference type="GO" id="GO:0000917">
    <property type="term" value="P:division septum assembly"/>
    <property type="evidence" value="ECO:0007669"/>
    <property type="project" value="UniProtKB-KW"/>
</dbReference>
<keyword evidence="6" id="KW-0131">Cell cycle</keyword>
<evidence type="ECO:0000256" key="1">
    <source>
        <dbReference type="ARBA" id="ARBA00004496"/>
    </source>
</evidence>
<dbReference type="eggNOG" id="COG3027">
    <property type="taxonomic scope" value="Bacteria"/>
</dbReference>
<evidence type="ECO:0000256" key="7">
    <source>
        <dbReference type="ARBA" id="ARBA00024910"/>
    </source>
</evidence>
<evidence type="ECO:0000256" key="9">
    <source>
        <dbReference type="ARBA" id="ARBA00033158"/>
    </source>
</evidence>
<feature type="coiled-coil region" evidence="10">
    <location>
        <begin position="80"/>
        <end position="159"/>
    </location>
</feature>
<dbReference type="AlphaFoldDB" id="A0A069RIK9"/>
<protein>
    <recommendedName>
        <fullName evidence="2">Cell division protein ZapA</fullName>
    </recommendedName>
    <alternativeName>
        <fullName evidence="9">Z ring-associated protein ZapA</fullName>
    </alternativeName>
</protein>
<evidence type="ECO:0000313" key="12">
    <source>
        <dbReference type="Proteomes" id="UP000027946"/>
    </source>
</evidence>
<gene>
    <name evidence="11" type="ORF">CLIT_5c00050</name>
</gene>
<reference evidence="11 12" key="1">
    <citation type="submission" date="2014-03" db="EMBL/GenBank/DDBJ databases">
        <title>Genome sequence of Clostridium litorale W6, DSM 5388.</title>
        <authorList>
            <person name="Poehlein A."/>
            <person name="Jagirdar A."/>
            <person name="Khonsari B."/>
            <person name="Chibani C.M."/>
            <person name="Gutierrez Gutierrez D.A."/>
            <person name="Davydova E."/>
            <person name="Alghaithi H.S."/>
            <person name="Nair K.P."/>
            <person name="Dhamotharan K."/>
            <person name="Chandran L."/>
            <person name="G W."/>
            <person name="Daniel R."/>
        </authorList>
    </citation>
    <scope>NUCLEOTIDE SEQUENCE [LARGE SCALE GENOMIC DNA]</scope>
    <source>
        <strain evidence="11 12">W6</strain>
    </source>
</reference>
<comment type="subcellular location">
    <subcellularLocation>
        <location evidence="1">Cytoplasm</location>
    </subcellularLocation>
</comment>
<dbReference type="PANTHER" id="PTHR34981:SF1">
    <property type="entry name" value="CELL DIVISION PROTEIN ZAPA"/>
    <property type="match status" value="1"/>
</dbReference>
<proteinExistence type="predicted"/>